<dbReference type="EMBL" id="CAWUPB010001196">
    <property type="protein sequence ID" value="CAK7355691.1"/>
    <property type="molecule type" value="Genomic_DNA"/>
</dbReference>
<proteinExistence type="predicted"/>
<keyword evidence="2" id="KW-1185">Reference proteome</keyword>
<evidence type="ECO:0000313" key="2">
    <source>
        <dbReference type="Proteomes" id="UP001314170"/>
    </source>
</evidence>
<dbReference type="AlphaFoldDB" id="A0AAV1SPU2"/>
<gene>
    <name evidence="1" type="ORF">DCAF_LOCUS25951</name>
</gene>
<sequence length="75" mass="8628">LTNLYRRGMVLSAHHHIQDGCTNGTLHSFKPFSFNKTDVPMCHCAQMHVQNFTNENTEKCYNWPRVCKVNCLDGS</sequence>
<protein>
    <submittedName>
        <fullName evidence="1">Uncharacterized protein</fullName>
    </submittedName>
</protein>
<reference evidence="1 2" key="1">
    <citation type="submission" date="2024-01" db="EMBL/GenBank/DDBJ databases">
        <authorList>
            <person name="Waweru B."/>
        </authorList>
    </citation>
    <scope>NUCLEOTIDE SEQUENCE [LARGE SCALE GENOMIC DNA]</scope>
</reference>
<comment type="caution">
    <text evidence="1">The sequence shown here is derived from an EMBL/GenBank/DDBJ whole genome shotgun (WGS) entry which is preliminary data.</text>
</comment>
<dbReference type="Proteomes" id="UP001314170">
    <property type="component" value="Unassembled WGS sequence"/>
</dbReference>
<accession>A0AAV1SPU2</accession>
<evidence type="ECO:0000313" key="1">
    <source>
        <dbReference type="EMBL" id="CAK7355691.1"/>
    </source>
</evidence>
<feature type="non-terminal residue" evidence="1">
    <location>
        <position position="1"/>
    </location>
</feature>
<organism evidence="1 2">
    <name type="scientific">Dovyalis caffra</name>
    <dbReference type="NCBI Taxonomy" id="77055"/>
    <lineage>
        <taxon>Eukaryota</taxon>
        <taxon>Viridiplantae</taxon>
        <taxon>Streptophyta</taxon>
        <taxon>Embryophyta</taxon>
        <taxon>Tracheophyta</taxon>
        <taxon>Spermatophyta</taxon>
        <taxon>Magnoliopsida</taxon>
        <taxon>eudicotyledons</taxon>
        <taxon>Gunneridae</taxon>
        <taxon>Pentapetalae</taxon>
        <taxon>rosids</taxon>
        <taxon>fabids</taxon>
        <taxon>Malpighiales</taxon>
        <taxon>Salicaceae</taxon>
        <taxon>Flacourtieae</taxon>
        <taxon>Dovyalis</taxon>
    </lineage>
</organism>
<name>A0AAV1SPU2_9ROSI</name>